<dbReference type="InterPro" id="IPR023296">
    <property type="entry name" value="Glyco_hydro_beta-prop_sf"/>
</dbReference>
<keyword evidence="2 4" id="KW-0378">Hydrolase</keyword>
<evidence type="ECO:0000256" key="1">
    <source>
        <dbReference type="ARBA" id="ARBA00009865"/>
    </source>
</evidence>
<keyword evidence="7" id="KW-1185">Reference proteome</keyword>
<dbReference type="Gene3D" id="2.115.10.20">
    <property type="entry name" value="Glycosyl hydrolase domain, family 43"/>
    <property type="match status" value="1"/>
</dbReference>
<dbReference type="InterPro" id="IPR006710">
    <property type="entry name" value="Glyco_hydro_43"/>
</dbReference>
<dbReference type="Pfam" id="PF04616">
    <property type="entry name" value="Glyco_hydro_43"/>
    <property type="match status" value="1"/>
</dbReference>
<dbReference type="PANTHER" id="PTHR22925">
    <property type="entry name" value="GLYCOSYL HYDROLASE 43 FAMILY MEMBER"/>
    <property type="match status" value="1"/>
</dbReference>
<dbReference type="AlphaFoldDB" id="A0A917J326"/>
<dbReference type="Proteomes" id="UP000627292">
    <property type="component" value="Unassembled WGS sequence"/>
</dbReference>
<dbReference type="GO" id="GO:0005975">
    <property type="term" value="P:carbohydrate metabolic process"/>
    <property type="evidence" value="ECO:0007669"/>
    <property type="project" value="InterPro"/>
</dbReference>
<comment type="similarity">
    <text evidence="1 4">Belongs to the glycosyl hydrolase 43 family.</text>
</comment>
<evidence type="ECO:0000256" key="4">
    <source>
        <dbReference type="RuleBase" id="RU361187"/>
    </source>
</evidence>
<feature type="chain" id="PRO_5038056105" evidence="5">
    <location>
        <begin position="32"/>
        <end position="537"/>
    </location>
</feature>
<evidence type="ECO:0000313" key="7">
    <source>
        <dbReference type="Proteomes" id="UP000627292"/>
    </source>
</evidence>
<sequence length="537" mass="60366">MIRLNKASHMRFLTTGVLLLCLCITAYNSHAQRGTIQNDVFRNTQDGQPVYSQGGGIFRFTNPATGKARYYWYGVHYKEAEQYRHDPSVTYARNTFESVTCYGSDDLVNWTFEKDVITKEEMNRNSRPTWVGRLGVAYISSINQYALFVQHGGKVGILTASSPTGNFTWHQEISMESIIGTSNTGDQTVFTDEDNGKSYLIYSYGKGRNKIYISEIGVKEGKVNILNCNQVFQGASREGNCMFKYKGKYYMCASNIYGWDASHVYYLVADDIKGPYTPTNNMQVMPGCEDDFGHVTQTGFFYTIKGTRQETVLYCGDRWSNFAGNGLGYNQWFPLSFNGATPYFNSLSAWQLDATTGLWTVNADNNYIKNGSFEADRNAIPSNFKPIQEQLTGWATIVIKGTAVKVGDSSSPRLNHFNTADERKQVIGEKSLHISDNVPFQRKVFQTVSSSPYVPLPDGLYTLTARIKNSEGFTQLEMYAESNGTKQQHRITQQNTFWQTIQLKNVSIKGGKAEVGFLATGTENAFCYVDDVSLVKQ</sequence>
<dbReference type="EMBL" id="BMIB01000003">
    <property type="protein sequence ID" value="GGH74347.1"/>
    <property type="molecule type" value="Genomic_DNA"/>
</dbReference>
<dbReference type="CDD" id="cd18823">
    <property type="entry name" value="GH43_RcAra43A-like"/>
    <property type="match status" value="1"/>
</dbReference>
<keyword evidence="5" id="KW-0732">Signal</keyword>
<evidence type="ECO:0000256" key="5">
    <source>
        <dbReference type="SAM" id="SignalP"/>
    </source>
</evidence>
<reference evidence="6" key="2">
    <citation type="submission" date="2020-09" db="EMBL/GenBank/DDBJ databases">
        <authorList>
            <person name="Sun Q."/>
            <person name="Zhou Y."/>
        </authorList>
    </citation>
    <scope>NUCLEOTIDE SEQUENCE</scope>
    <source>
        <strain evidence="6">CGMCC 1.15290</strain>
    </source>
</reference>
<dbReference type="GO" id="GO:0004553">
    <property type="term" value="F:hydrolase activity, hydrolyzing O-glycosyl compounds"/>
    <property type="evidence" value="ECO:0007669"/>
    <property type="project" value="InterPro"/>
</dbReference>
<evidence type="ECO:0000313" key="6">
    <source>
        <dbReference type="EMBL" id="GGH74347.1"/>
    </source>
</evidence>
<comment type="caution">
    <text evidence="6">The sequence shown here is derived from an EMBL/GenBank/DDBJ whole genome shotgun (WGS) entry which is preliminary data.</text>
</comment>
<keyword evidence="3 4" id="KW-0326">Glycosidase</keyword>
<evidence type="ECO:0000256" key="2">
    <source>
        <dbReference type="ARBA" id="ARBA00022801"/>
    </source>
</evidence>
<dbReference type="SUPFAM" id="SSF75005">
    <property type="entry name" value="Arabinanase/levansucrase/invertase"/>
    <property type="match status" value="1"/>
</dbReference>
<proteinExistence type="inferred from homology"/>
<protein>
    <submittedName>
        <fullName evidence="6">Beta-xylosidase</fullName>
    </submittedName>
</protein>
<dbReference type="PANTHER" id="PTHR22925:SF3">
    <property type="entry name" value="GLYCOSYL HYDROLASE FAMILY PROTEIN 43"/>
    <property type="match status" value="1"/>
</dbReference>
<reference evidence="6" key="1">
    <citation type="journal article" date="2014" name="Int. J. Syst. Evol. Microbiol.">
        <title>Complete genome sequence of Corynebacterium casei LMG S-19264T (=DSM 44701T), isolated from a smear-ripened cheese.</title>
        <authorList>
            <consortium name="US DOE Joint Genome Institute (JGI-PGF)"/>
            <person name="Walter F."/>
            <person name="Albersmeier A."/>
            <person name="Kalinowski J."/>
            <person name="Ruckert C."/>
        </authorList>
    </citation>
    <scope>NUCLEOTIDE SEQUENCE</scope>
    <source>
        <strain evidence="6">CGMCC 1.15290</strain>
    </source>
</reference>
<gene>
    <name evidence="6" type="ORF">GCM10011379_36870</name>
</gene>
<organism evidence="6 7">
    <name type="scientific">Filimonas zeae</name>
    <dbReference type="NCBI Taxonomy" id="1737353"/>
    <lineage>
        <taxon>Bacteria</taxon>
        <taxon>Pseudomonadati</taxon>
        <taxon>Bacteroidota</taxon>
        <taxon>Chitinophagia</taxon>
        <taxon>Chitinophagales</taxon>
        <taxon>Chitinophagaceae</taxon>
        <taxon>Filimonas</taxon>
    </lineage>
</organism>
<evidence type="ECO:0000256" key="3">
    <source>
        <dbReference type="ARBA" id="ARBA00023295"/>
    </source>
</evidence>
<dbReference type="Gene3D" id="2.60.120.260">
    <property type="entry name" value="Galactose-binding domain-like"/>
    <property type="match status" value="1"/>
</dbReference>
<accession>A0A917J326</accession>
<feature type="signal peptide" evidence="5">
    <location>
        <begin position="1"/>
        <end position="31"/>
    </location>
</feature>
<name>A0A917J326_9BACT</name>